<protein>
    <recommendedName>
        <fullName evidence="4">Hydrogenase maturation factor HypA</fullName>
    </recommendedName>
</protein>
<comment type="function">
    <text evidence="4">Involved in the maturation of [NiFe] hydrogenases. Required for nickel insertion into the metal center of the hydrogenase.</text>
</comment>
<dbReference type="GO" id="GO:0051604">
    <property type="term" value="P:protein maturation"/>
    <property type="evidence" value="ECO:0007669"/>
    <property type="project" value="InterPro"/>
</dbReference>
<evidence type="ECO:0000313" key="5">
    <source>
        <dbReference type="EMBL" id="ABM13172.1"/>
    </source>
</evidence>
<keyword evidence="2 4" id="KW-0479">Metal-binding</keyword>
<evidence type="ECO:0000313" key="6">
    <source>
        <dbReference type="Proteomes" id="UP000009159"/>
    </source>
</evidence>
<dbReference type="PANTHER" id="PTHR34535">
    <property type="entry name" value="HYDROGENASE MATURATION FACTOR HYPA"/>
    <property type="match status" value="1"/>
</dbReference>
<dbReference type="AlphaFoldDB" id="A1T7M2"/>
<sequence length="132" mass="14232">MSALFRCPCGLILRTVHELSLCHAIAGVVKTHAAGRRVDVVRVRVGALRQVVPDSLLFCWTIVREHEHLGDAELELERVPAAVDCRGCGRQSEIASRWSVCCPSCGSGDVVVVRGDEFLVTSIDVASEVGHG</sequence>
<dbReference type="Gene3D" id="3.30.2320.80">
    <property type="match status" value="1"/>
</dbReference>
<evidence type="ECO:0000256" key="3">
    <source>
        <dbReference type="ARBA" id="ARBA00022833"/>
    </source>
</evidence>
<proteinExistence type="inferred from homology"/>
<evidence type="ECO:0000256" key="4">
    <source>
        <dbReference type="HAMAP-Rule" id="MF_00213"/>
    </source>
</evidence>
<accession>A1T7M2</accession>
<gene>
    <name evidence="4" type="primary">hypA</name>
    <name evidence="5" type="ordered locus">Mvan_2358</name>
</gene>
<dbReference type="HAMAP" id="MF_00213">
    <property type="entry name" value="HypA_HybF"/>
    <property type="match status" value="1"/>
</dbReference>
<evidence type="ECO:0000256" key="1">
    <source>
        <dbReference type="ARBA" id="ARBA00022596"/>
    </source>
</evidence>
<dbReference type="InterPro" id="IPR000688">
    <property type="entry name" value="HypA/HybF"/>
</dbReference>
<dbReference type="KEGG" id="mva:Mvan_2358"/>
<keyword evidence="3 4" id="KW-0862">Zinc</keyword>
<keyword evidence="6" id="KW-1185">Reference proteome</keyword>
<comment type="similarity">
    <text evidence="4">Belongs to the HypA/HybF family.</text>
</comment>
<keyword evidence="1 4" id="KW-0533">Nickel</keyword>
<feature type="binding site" evidence="4">
    <location>
        <position position="85"/>
    </location>
    <ligand>
        <name>Zn(2+)</name>
        <dbReference type="ChEBI" id="CHEBI:29105"/>
    </ligand>
</feature>
<dbReference type="Pfam" id="PF01155">
    <property type="entry name" value="HypA"/>
    <property type="match status" value="1"/>
</dbReference>
<name>A1T7M2_MYCVP</name>
<evidence type="ECO:0000256" key="2">
    <source>
        <dbReference type="ARBA" id="ARBA00022723"/>
    </source>
</evidence>
<dbReference type="eggNOG" id="COG0375">
    <property type="taxonomic scope" value="Bacteria"/>
</dbReference>
<feature type="binding site" evidence="4">
    <location>
        <position position="88"/>
    </location>
    <ligand>
        <name>Zn(2+)</name>
        <dbReference type="ChEBI" id="CHEBI:29105"/>
    </ligand>
</feature>
<dbReference type="PANTHER" id="PTHR34535:SF3">
    <property type="entry name" value="HYDROGENASE MATURATION FACTOR HYPA"/>
    <property type="match status" value="1"/>
</dbReference>
<feature type="binding site" evidence="4">
    <location>
        <position position="102"/>
    </location>
    <ligand>
        <name>Zn(2+)</name>
        <dbReference type="ChEBI" id="CHEBI:29105"/>
    </ligand>
</feature>
<dbReference type="GO" id="GO:0016151">
    <property type="term" value="F:nickel cation binding"/>
    <property type="evidence" value="ECO:0007669"/>
    <property type="project" value="UniProtKB-UniRule"/>
</dbReference>
<feature type="binding site" evidence="4">
    <location>
        <position position="105"/>
    </location>
    <ligand>
        <name>Zn(2+)</name>
        <dbReference type="ChEBI" id="CHEBI:29105"/>
    </ligand>
</feature>
<dbReference type="GO" id="GO:0008270">
    <property type="term" value="F:zinc ion binding"/>
    <property type="evidence" value="ECO:0007669"/>
    <property type="project" value="UniProtKB-UniRule"/>
</dbReference>
<feature type="binding site" evidence="4">
    <location>
        <position position="17"/>
    </location>
    <ligand>
        <name>Ni(2+)</name>
        <dbReference type="ChEBI" id="CHEBI:49786"/>
    </ligand>
</feature>
<dbReference type="PIRSF" id="PIRSF004761">
    <property type="entry name" value="Hydrgn_mat_HypA"/>
    <property type="match status" value="1"/>
</dbReference>
<dbReference type="STRING" id="350058.Mvan_2358"/>
<organism evidence="5 6">
    <name type="scientific">Mycolicibacterium vanbaalenii (strain DSM 7251 / JCM 13017 / BCRC 16820 / KCTC 9966 / NRRL B-24157 / PYR-1)</name>
    <name type="common">Mycobacterium vanbaalenii</name>
    <dbReference type="NCBI Taxonomy" id="350058"/>
    <lineage>
        <taxon>Bacteria</taxon>
        <taxon>Bacillati</taxon>
        <taxon>Actinomycetota</taxon>
        <taxon>Actinomycetes</taxon>
        <taxon>Mycobacteriales</taxon>
        <taxon>Mycobacteriaceae</taxon>
        <taxon>Mycolicibacterium</taxon>
    </lineage>
</organism>
<dbReference type="Proteomes" id="UP000009159">
    <property type="component" value="Chromosome"/>
</dbReference>
<reference evidence="5" key="1">
    <citation type="submission" date="2006-12" db="EMBL/GenBank/DDBJ databases">
        <title>Complete sequence of Mycobacterium vanbaalenii PYR-1.</title>
        <authorList>
            <consortium name="US DOE Joint Genome Institute"/>
            <person name="Copeland A."/>
            <person name="Lucas S."/>
            <person name="Lapidus A."/>
            <person name="Barry K."/>
            <person name="Detter J.C."/>
            <person name="Glavina del Rio T."/>
            <person name="Hammon N."/>
            <person name="Israni S."/>
            <person name="Dalin E."/>
            <person name="Tice H."/>
            <person name="Pitluck S."/>
            <person name="Singan V."/>
            <person name="Schmutz J."/>
            <person name="Larimer F."/>
            <person name="Land M."/>
            <person name="Hauser L."/>
            <person name="Kyrpides N."/>
            <person name="Anderson I.J."/>
            <person name="Miller C."/>
            <person name="Richardson P."/>
        </authorList>
    </citation>
    <scope>NUCLEOTIDE SEQUENCE [LARGE SCALE GENOMIC DNA]</scope>
    <source>
        <strain evidence="5">PYR-1</strain>
    </source>
</reference>
<dbReference type="EMBL" id="CP000511">
    <property type="protein sequence ID" value="ABM13172.1"/>
    <property type="molecule type" value="Genomic_DNA"/>
</dbReference>
<dbReference type="HOGENOM" id="CLU_126929_3_0_11"/>